<dbReference type="GO" id="GO:0015288">
    <property type="term" value="F:porin activity"/>
    <property type="evidence" value="ECO:0007669"/>
    <property type="project" value="TreeGrafter"/>
</dbReference>
<evidence type="ECO:0000256" key="5">
    <source>
        <dbReference type="ARBA" id="ARBA00022692"/>
    </source>
</evidence>
<evidence type="ECO:0000256" key="4">
    <source>
        <dbReference type="ARBA" id="ARBA00022452"/>
    </source>
</evidence>
<dbReference type="GO" id="GO:0009279">
    <property type="term" value="C:cell outer membrane"/>
    <property type="evidence" value="ECO:0007669"/>
    <property type="project" value="UniProtKB-SubCell"/>
</dbReference>
<dbReference type="NCBIfam" id="TIGR01844">
    <property type="entry name" value="type_I_sec_TolC"/>
    <property type="match status" value="1"/>
</dbReference>
<dbReference type="InterPro" id="IPR010130">
    <property type="entry name" value="T1SS_OMP_TolC"/>
</dbReference>
<keyword evidence="4" id="KW-1134">Transmembrane beta strand</keyword>
<keyword evidence="5" id="KW-0812">Transmembrane</keyword>
<dbReference type="InterPro" id="IPR003423">
    <property type="entry name" value="OMP_efflux"/>
</dbReference>
<keyword evidence="7" id="KW-0998">Cell outer membrane</keyword>
<keyword evidence="10" id="KW-1185">Reference proteome</keyword>
<evidence type="ECO:0000313" key="10">
    <source>
        <dbReference type="Proteomes" id="UP000574769"/>
    </source>
</evidence>
<reference evidence="9 10" key="1">
    <citation type="submission" date="2020-08" db="EMBL/GenBank/DDBJ databases">
        <title>Genomic Encyclopedia of Type Strains, Phase IV (KMG-IV): sequencing the most valuable type-strain genomes for metagenomic binning, comparative biology and taxonomic classification.</title>
        <authorList>
            <person name="Goeker M."/>
        </authorList>
    </citation>
    <scope>NUCLEOTIDE SEQUENCE [LARGE SCALE GENOMIC DNA]</scope>
    <source>
        <strain evidence="9 10">DSM 15867</strain>
    </source>
</reference>
<dbReference type="Gene3D" id="1.20.1600.10">
    <property type="entry name" value="Outer membrane efflux proteins (OEP)"/>
    <property type="match status" value="1"/>
</dbReference>
<organism evidence="9 10">
    <name type="scientific">Sphingomonas abaci</name>
    <dbReference type="NCBI Taxonomy" id="237611"/>
    <lineage>
        <taxon>Bacteria</taxon>
        <taxon>Pseudomonadati</taxon>
        <taxon>Pseudomonadota</taxon>
        <taxon>Alphaproteobacteria</taxon>
        <taxon>Sphingomonadales</taxon>
        <taxon>Sphingomonadaceae</taxon>
        <taxon>Sphingomonas</taxon>
    </lineage>
</organism>
<dbReference type="Pfam" id="PF02321">
    <property type="entry name" value="OEP"/>
    <property type="match status" value="2"/>
</dbReference>
<keyword evidence="8" id="KW-0732">Signal</keyword>
<evidence type="ECO:0000256" key="8">
    <source>
        <dbReference type="SAM" id="SignalP"/>
    </source>
</evidence>
<evidence type="ECO:0000256" key="1">
    <source>
        <dbReference type="ARBA" id="ARBA00004442"/>
    </source>
</evidence>
<dbReference type="GO" id="GO:0015562">
    <property type="term" value="F:efflux transmembrane transporter activity"/>
    <property type="evidence" value="ECO:0007669"/>
    <property type="project" value="InterPro"/>
</dbReference>
<dbReference type="RefSeq" id="WP_184116632.1">
    <property type="nucleotide sequence ID" value="NZ_JACHNY010000009.1"/>
</dbReference>
<dbReference type="SUPFAM" id="SSF56954">
    <property type="entry name" value="Outer membrane efflux proteins (OEP)"/>
    <property type="match status" value="1"/>
</dbReference>
<dbReference type="InterPro" id="IPR051906">
    <property type="entry name" value="TolC-like"/>
</dbReference>
<sequence length="423" mass="43700">MTRRRTLPATSPVAALVALLLASPAPAETLREAVAAAYAGNPQLAAARARQDALAETPEQARALGRPTLSTGATTGYDRLGEGTAGAATIDAALPIWTGGRVRSARRAAERDVAAGLEGLRDTVATVLQAVVLAYAELLYAQQAVDVARVGIDRLDRQVSETRARFDLGQATRTDVAQLEAQRASVVANLADAEGALATAEAAYRAVVGREAGRLSPTIPPPAALPTDRDAARRAAEAANPLLLQQRQVEAASAARIDQARADGAPALDLAGGYGRGMRIGPGDGRSYPVAGSVGLALRVPLLTGGLVPSRIRQAQATNRAERFQAEAARREAVRAADTAWASLAAAQARLHANVEGLAAADLALRGVRAEYGFGLRSTIDILVADQSFRAAQLAVAAARADMLVAQAALLRATGRLTASAYG</sequence>
<keyword evidence="3" id="KW-0813">Transport</keyword>
<evidence type="ECO:0000313" key="9">
    <source>
        <dbReference type="EMBL" id="MBB4619303.1"/>
    </source>
</evidence>
<proteinExistence type="inferred from homology"/>
<evidence type="ECO:0000256" key="7">
    <source>
        <dbReference type="ARBA" id="ARBA00023237"/>
    </source>
</evidence>
<evidence type="ECO:0000256" key="2">
    <source>
        <dbReference type="ARBA" id="ARBA00007613"/>
    </source>
</evidence>
<comment type="subcellular location">
    <subcellularLocation>
        <location evidence="1">Cell outer membrane</location>
    </subcellularLocation>
</comment>
<dbReference type="GO" id="GO:1990281">
    <property type="term" value="C:efflux pump complex"/>
    <property type="evidence" value="ECO:0007669"/>
    <property type="project" value="TreeGrafter"/>
</dbReference>
<comment type="similarity">
    <text evidence="2">Belongs to the outer membrane factor (OMF) (TC 1.B.17) family.</text>
</comment>
<dbReference type="EMBL" id="JACHNY010000009">
    <property type="protein sequence ID" value="MBB4619303.1"/>
    <property type="molecule type" value="Genomic_DNA"/>
</dbReference>
<evidence type="ECO:0000256" key="6">
    <source>
        <dbReference type="ARBA" id="ARBA00023136"/>
    </source>
</evidence>
<evidence type="ECO:0000256" key="3">
    <source>
        <dbReference type="ARBA" id="ARBA00022448"/>
    </source>
</evidence>
<dbReference type="PANTHER" id="PTHR30026:SF20">
    <property type="entry name" value="OUTER MEMBRANE PROTEIN TOLC"/>
    <property type="match status" value="1"/>
</dbReference>
<feature type="chain" id="PRO_5031045206" evidence="8">
    <location>
        <begin position="28"/>
        <end position="423"/>
    </location>
</feature>
<keyword evidence="6" id="KW-0472">Membrane</keyword>
<name>A0A7W7ALJ4_9SPHN</name>
<protein>
    <submittedName>
        <fullName evidence="9">Outer membrane protein</fullName>
    </submittedName>
</protein>
<feature type="signal peptide" evidence="8">
    <location>
        <begin position="1"/>
        <end position="27"/>
    </location>
</feature>
<dbReference type="Proteomes" id="UP000574769">
    <property type="component" value="Unassembled WGS sequence"/>
</dbReference>
<accession>A0A7W7ALJ4</accession>
<comment type="caution">
    <text evidence="9">The sequence shown here is derived from an EMBL/GenBank/DDBJ whole genome shotgun (WGS) entry which is preliminary data.</text>
</comment>
<gene>
    <name evidence="9" type="ORF">GGQ96_003456</name>
</gene>
<dbReference type="PANTHER" id="PTHR30026">
    <property type="entry name" value="OUTER MEMBRANE PROTEIN TOLC"/>
    <property type="match status" value="1"/>
</dbReference>
<dbReference type="AlphaFoldDB" id="A0A7W7ALJ4"/>